<dbReference type="EMBL" id="CP034161">
    <property type="protein sequence ID" value="AZI40585.1"/>
    <property type="molecule type" value="Genomic_DNA"/>
</dbReference>
<dbReference type="OrthoDB" id="1262144at2"/>
<sequence>MENIEALRTKLVERIFSTKNVNFLQAIENLFLSVEPQEHSDKYILSENQKELILIAEEDIKYGRTISDDELRKLDEEWMK</sequence>
<organism evidence="1 2">
    <name type="scientific">Epilithonimonas vandammei</name>
    <dbReference type="NCBI Taxonomy" id="2487072"/>
    <lineage>
        <taxon>Bacteria</taxon>
        <taxon>Pseudomonadati</taxon>
        <taxon>Bacteroidota</taxon>
        <taxon>Flavobacteriia</taxon>
        <taxon>Flavobacteriales</taxon>
        <taxon>Weeksellaceae</taxon>
        <taxon>Chryseobacterium group</taxon>
        <taxon>Epilithonimonas</taxon>
    </lineage>
</organism>
<proteinExistence type="predicted"/>
<gene>
    <name evidence="1" type="ORF">EIB74_11750</name>
</gene>
<dbReference type="RefSeq" id="WP_124803151.1">
    <property type="nucleotide sequence ID" value="NZ_CP034161.1"/>
</dbReference>
<keyword evidence="2" id="KW-1185">Reference proteome</keyword>
<name>A0A3G8Y5J7_9FLAO</name>
<protein>
    <submittedName>
        <fullName evidence="1">Uncharacterized protein</fullName>
    </submittedName>
</protein>
<accession>A0A3G8Y5J7</accession>
<evidence type="ECO:0000313" key="1">
    <source>
        <dbReference type="EMBL" id="AZI40585.1"/>
    </source>
</evidence>
<reference evidence="2" key="1">
    <citation type="submission" date="2018-11" db="EMBL/GenBank/DDBJ databases">
        <title>Proposal to divide the Flavobacteriaceae and reorganize its genera based on Amino Acid Identity values calculated from whole genome sequences.</title>
        <authorList>
            <person name="Nicholson A.C."/>
            <person name="Gulvik C.A."/>
            <person name="Whitney A.M."/>
            <person name="Humrighouse B.W."/>
            <person name="Bell M."/>
            <person name="Holmes B."/>
            <person name="Steigerwalt A.B."/>
            <person name="Villarma A."/>
            <person name="Sheth M."/>
            <person name="Batra D."/>
            <person name="Pryor J."/>
            <person name="Bernardet J.-F."/>
            <person name="Hugo C."/>
            <person name="Kampfer P."/>
            <person name="Newman J.D."/>
            <person name="McQuiston J.R."/>
        </authorList>
    </citation>
    <scope>NUCLEOTIDE SEQUENCE [LARGE SCALE GENOMIC DNA]</scope>
    <source>
        <strain evidence="2">F5649</strain>
    </source>
</reference>
<evidence type="ECO:0000313" key="2">
    <source>
        <dbReference type="Proteomes" id="UP000281810"/>
    </source>
</evidence>
<dbReference type="AlphaFoldDB" id="A0A3G8Y5J7"/>
<dbReference type="Proteomes" id="UP000281810">
    <property type="component" value="Chromosome"/>
</dbReference>